<dbReference type="Proteomes" id="UP000030854">
    <property type="component" value="Unassembled WGS sequence"/>
</dbReference>
<dbReference type="STRING" id="52586.A0A0B1P898"/>
<comment type="caution">
    <text evidence="2">The sequence shown here is derived from an EMBL/GenBank/DDBJ whole genome shotgun (WGS) entry which is preliminary data.</text>
</comment>
<dbReference type="AlphaFoldDB" id="A0A0B1P898"/>
<evidence type="ECO:0000256" key="1">
    <source>
        <dbReference type="SAM" id="MobiDB-lite"/>
    </source>
</evidence>
<organism evidence="2 3">
    <name type="scientific">Uncinula necator</name>
    <name type="common">Grape powdery mildew</name>
    <dbReference type="NCBI Taxonomy" id="52586"/>
    <lineage>
        <taxon>Eukaryota</taxon>
        <taxon>Fungi</taxon>
        <taxon>Dikarya</taxon>
        <taxon>Ascomycota</taxon>
        <taxon>Pezizomycotina</taxon>
        <taxon>Leotiomycetes</taxon>
        <taxon>Erysiphales</taxon>
        <taxon>Erysiphaceae</taxon>
        <taxon>Erysiphe</taxon>
    </lineage>
</organism>
<feature type="region of interest" description="Disordered" evidence="1">
    <location>
        <begin position="304"/>
        <end position="358"/>
    </location>
</feature>
<keyword evidence="3" id="KW-1185">Reference proteome</keyword>
<protein>
    <submittedName>
        <fullName evidence="2">Putative altered inheritance of mitochondria protein 3 protein</fullName>
    </submittedName>
</protein>
<reference evidence="2 3" key="1">
    <citation type="journal article" date="2014" name="BMC Genomics">
        <title>Adaptive genomic structural variation in the grape powdery mildew pathogen, Erysiphe necator.</title>
        <authorList>
            <person name="Jones L."/>
            <person name="Riaz S."/>
            <person name="Morales-Cruz A."/>
            <person name="Amrine K.C."/>
            <person name="McGuire B."/>
            <person name="Gubler W.D."/>
            <person name="Walker M.A."/>
            <person name="Cantu D."/>
        </authorList>
    </citation>
    <scope>NUCLEOTIDE SEQUENCE [LARGE SCALE GENOMIC DNA]</scope>
    <source>
        <strain evidence="3">c</strain>
    </source>
</reference>
<dbReference type="OMA" id="SENCPEA"/>
<accession>A0A0B1P898</accession>
<feature type="region of interest" description="Disordered" evidence="1">
    <location>
        <begin position="194"/>
        <end position="226"/>
    </location>
</feature>
<evidence type="ECO:0000313" key="3">
    <source>
        <dbReference type="Proteomes" id="UP000030854"/>
    </source>
</evidence>
<feature type="region of interest" description="Disordered" evidence="1">
    <location>
        <begin position="108"/>
        <end position="158"/>
    </location>
</feature>
<sequence length="358" mass="39465">MSSLKDYTKKKLRPATNSVVSIKDRWRDDFKGLNQVAGWVGKGKDQNTTQNHVPQPLQSLRDPATFGSPPRRLLDDNQISMGQVSINEKNPRINKFGKNDAVEQVRTLLPPPAPQRTFNKPKIHSQEVSGSEVVKPTLPPRLSSRDKPTLVPPLPSKSEIRLEGKTTNKSILNLTSARDDFRSEFNQASRLASMIKPRSHEEPNSYSSSSPPLLVTASNSQPGTTFSQKTSALKTISSLRSDPSSVSFSEAKEAAFTANNFRERHGDQVISGLNLANKVNNKYGISQKIGSSEDSSKISNEKFVNGQIHEPLTDILVKKRPPPPPPPPSRNDTTCSIVSPKNQIPSIPINTKPNWSPK</sequence>
<dbReference type="HOGENOM" id="CLU_036511_0_0_1"/>
<proteinExistence type="predicted"/>
<evidence type="ECO:0000313" key="2">
    <source>
        <dbReference type="EMBL" id="KHJ32864.1"/>
    </source>
</evidence>
<feature type="compositionally biased region" description="Polar residues" evidence="1">
    <location>
        <begin position="330"/>
        <end position="358"/>
    </location>
</feature>
<feature type="compositionally biased region" description="Polar residues" evidence="1">
    <location>
        <begin position="216"/>
        <end position="226"/>
    </location>
</feature>
<feature type="compositionally biased region" description="Polar residues" evidence="1">
    <location>
        <begin position="46"/>
        <end position="58"/>
    </location>
</feature>
<name>A0A0B1P898_UNCNE</name>
<feature type="region of interest" description="Disordered" evidence="1">
    <location>
        <begin position="40"/>
        <end position="62"/>
    </location>
</feature>
<gene>
    <name evidence="2" type="ORF">EV44_g2915</name>
</gene>
<dbReference type="EMBL" id="JNVN01001769">
    <property type="protein sequence ID" value="KHJ32864.1"/>
    <property type="molecule type" value="Genomic_DNA"/>
</dbReference>